<dbReference type="PANTHER" id="PTHR43201:SF5">
    <property type="entry name" value="MEDIUM-CHAIN ACYL-COA LIGASE ACSF2, MITOCHONDRIAL"/>
    <property type="match status" value="1"/>
</dbReference>
<accession>A0A6H2EMI4</accession>
<proteinExistence type="inferred from homology"/>
<dbReference type="GO" id="GO:0031956">
    <property type="term" value="F:medium-chain fatty acid-CoA ligase activity"/>
    <property type="evidence" value="ECO:0007669"/>
    <property type="project" value="TreeGrafter"/>
</dbReference>
<feature type="domain" description="AMP-binding enzyme C-terminal" evidence="4">
    <location>
        <begin position="424"/>
        <end position="493"/>
    </location>
</feature>
<dbReference type="Proteomes" id="UP000502298">
    <property type="component" value="Chromosome"/>
</dbReference>
<dbReference type="GO" id="GO:0006631">
    <property type="term" value="P:fatty acid metabolic process"/>
    <property type="evidence" value="ECO:0007669"/>
    <property type="project" value="TreeGrafter"/>
</dbReference>
<dbReference type="InterPro" id="IPR042099">
    <property type="entry name" value="ANL_N_sf"/>
</dbReference>
<dbReference type="AlphaFoldDB" id="A0A6H2EMI4"/>
<evidence type="ECO:0000259" key="4">
    <source>
        <dbReference type="Pfam" id="PF13193"/>
    </source>
</evidence>
<dbReference type="Pfam" id="PF00501">
    <property type="entry name" value="AMP-binding"/>
    <property type="match status" value="1"/>
</dbReference>
<evidence type="ECO:0000259" key="3">
    <source>
        <dbReference type="Pfam" id="PF00501"/>
    </source>
</evidence>
<protein>
    <submittedName>
        <fullName evidence="5">AMP-binding protein</fullName>
    </submittedName>
</protein>
<organism evidence="5 6">
    <name type="scientific">Arcanobacterium buesumense</name>
    <dbReference type="NCBI Taxonomy" id="2722751"/>
    <lineage>
        <taxon>Bacteria</taxon>
        <taxon>Bacillati</taxon>
        <taxon>Actinomycetota</taxon>
        <taxon>Actinomycetes</taxon>
        <taxon>Actinomycetales</taxon>
        <taxon>Actinomycetaceae</taxon>
        <taxon>Arcanobacterium</taxon>
    </lineage>
</organism>
<keyword evidence="2" id="KW-0436">Ligase</keyword>
<evidence type="ECO:0000256" key="1">
    <source>
        <dbReference type="ARBA" id="ARBA00006432"/>
    </source>
</evidence>
<dbReference type="InterPro" id="IPR025110">
    <property type="entry name" value="AMP-bd_C"/>
</dbReference>
<evidence type="ECO:0000313" key="6">
    <source>
        <dbReference type="Proteomes" id="UP000502298"/>
    </source>
</evidence>
<dbReference type="InterPro" id="IPR000873">
    <property type="entry name" value="AMP-dep_synth/lig_dom"/>
</dbReference>
<dbReference type="SUPFAM" id="SSF56801">
    <property type="entry name" value="Acetyl-CoA synthetase-like"/>
    <property type="match status" value="1"/>
</dbReference>
<gene>
    <name evidence="5" type="ORF">HC352_07030</name>
</gene>
<dbReference type="Gene3D" id="3.30.300.30">
    <property type="match status" value="1"/>
</dbReference>
<reference evidence="5 6" key="1">
    <citation type="submission" date="2020-03" db="EMBL/GenBank/DDBJ databases">
        <title>Complete genome of Arcanobacterium buesumensis sp. nov. strain 2701.</title>
        <authorList>
            <person name="Borowiak M."/>
            <person name="Alssahen M."/>
            <person name="Laemmler C."/>
            <person name="Malorny B."/>
            <person name="Hassan A."/>
            <person name="Prenger-Berninghoff E."/>
            <person name="Ploetz M."/>
            <person name="Abdulmawjood A."/>
        </authorList>
    </citation>
    <scope>NUCLEOTIDE SEQUENCE [LARGE SCALE GENOMIC DNA]</scope>
    <source>
        <strain evidence="5 6">2701</strain>
    </source>
</reference>
<sequence>MKELPQMCGQTIPMMWDNCVQTRPNEEFLVFIDNSIGKATSFTYWEFDSRVNQTANMLSERFSISKGDRVALIMCNSVELIEWILATSKLGAVVVPMLPTLTSSEYDHLLSTSTPKLVAIQGLVFPELPEKHRQKVLWLEESTRLADDYSPEFDKEIHICSTDLAQIMFTSGTTACPKGVMLTHANFVFSGFYVNWQLAMTPRDRYLTSMMGTHVNFQLSALMPVITIGASLIFVSRYSARRFWKQVCSYGATLVQSMAMIARTMLAQPVDEEEKKHNVRFVHYFLPINDDEMREYKERFNVEIVNSYGLTETLVGVLTDIPYGPSKWPAVGIEGPGYEAQIRRDDGSVALPYEEGRIYIRGIQGKTLMAGYWRGKEDTKQTIDSYGWLATGDVGYRDDEGWFYFVERDARLIKRSGENISAREIELVLSQLDEVKDVAVIGIPDPIYDQVPKAIVVSTNSSLTERDVIEFAKKSLADFKVPAIVEFRNEIPRGLYGKLLIKQLRNDAK</sequence>
<evidence type="ECO:0000313" key="5">
    <source>
        <dbReference type="EMBL" id="QJC22286.1"/>
    </source>
</evidence>
<dbReference type="KEGG" id="arca:HC352_07030"/>
<evidence type="ECO:0000256" key="2">
    <source>
        <dbReference type="ARBA" id="ARBA00022598"/>
    </source>
</evidence>
<dbReference type="Gene3D" id="3.40.50.12780">
    <property type="entry name" value="N-terminal domain of ligase-like"/>
    <property type="match status" value="1"/>
</dbReference>
<feature type="domain" description="AMP-dependent synthetase/ligase" evidence="3">
    <location>
        <begin position="19"/>
        <end position="373"/>
    </location>
</feature>
<dbReference type="InterPro" id="IPR045851">
    <property type="entry name" value="AMP-bd_C_sf"/>
</dbReference>
<dbReference type="Pfam" id="PF13193">
    <property type="entry name" value="AMP-binding_C"/>
    <property type="match status" value="1"/>
</dbReference>
<name>A0A6H2EMI4_9ACTO</name>
<dbReference type="EMBL" id="CP050804">
    <property type="protein sequence ID" value="QJC22286.1"/>
    <property type="molecule type" value="Genomic_DNA"/>
</dbReference>
<keyword evidence="6" id="KW-1185">Reference proteome</keyword>
<dbReference type="PANTHER" id="PTHR43201">
    <property type="entry name" value="ACYL-COA SYNTHETASE"/>
    <property type="match status" value="1"/>
</dbReference>
<comment type="similarity">
    <text evidence="1">Belongs to the ATP-dependent AMP-binding enzyme family.</text>
</comment>